<dbReference type="Pfam" id="PF00211">
    <property type="entry name" value="Guanylate_cyc"/>
    <property type="match status" value="1"/>
</dbReference>
<keyword evidence="2" id="KW-1133">Transmembrane helix</keyword>
<keyword evidence="1" id="KW-0802">TPR repeat</keyword>
<dbReference type="InterPro" id="IPR019734">
    <property type="entry name" value="TPR_rpt"/>
</dbReference>
<dbReference type="Gene3D" id="1.25.40.10">
    <property type="entry name" value="Tetratricopeptide repeat domain"/>
    <property type="match status" value="1"/>
</dbReference>
<evidence type="ECO:0000259" key="3">
    <source>
        <dbReference type="PROSITE" id="PS50125"/>
    </source>
</evidence>
<evidence type="ECO:0000313" key="5">
    <source>
        <dbReference type="Proteomes" id="UP000232163"/>
    </source>
</evidence>
<dbReference type="InterPro" id="IPR007195">
    <property type="entry name" value="TolB_N"/>
</dbReference>
<evidence type="ECO:0000256" key="2">
    <source>
        <dbReference type="SAM" id="Phobius"/>
    </source>
</evidence>
<keyword evidence="2" id="KW-0812">Transmembrane</keyword>
<dbReference type="SUPFAM" id="SSF52964">
    <property type="entry name" value="TolB, N-terminal domain"/>
    <property type="match status" value="1"/>
</dbReference>
<dbReference type="PANTHER" id="PTHR43081">
    <property type="entry name" value="ADENYLATE CYCLASE, TERMINAL-DIFFERENTIATION SPECIFIC-RELATED"/>
    <property type="match status" value="1"/>
</dbReference>
<dbReference type="PANTHER" id="PTHR43081:SF19">
    <property type="entry name" value="PH-SENSITIVE ADENYLATE CYCLASE RV1264"/>
    <property type="match status" value="1"/>
</dbReference>
<dbReference type="SMART" id="SM00044">
    <property type="entry name" value="CYCc"/>
    <property type="match status" value="1"/>
</dbReference>
<dbReference type="Pfam" id="PF13432">
    <property type="entry name" value="TPR_16"/>
    <property type="match status" value="2"/>
</dbReference>
<dbReference type="GO" id="GO:0006171">
    <property type="term" value="P:cAMP biosynthetic process"/>
    <property type="evidence" value="ECO:0007669"/>
    <property type="project" value="TreeGrafter"/>
</dbReference>
<dbReference type="AlphaFoldDB" id="A0A2N9VR75"/>
<feature type="repeat" description="TPR" evidence="1">
    <location>
        <begin position="447"/>
        <end position="480"/>
    </location>
</feature>
<dbReference type="GO" id="GO:0042597">
    <property type="term" value="C:periplasmic space"/>
    <property type="evidence" value="ECO:0007669"/>
    <property type="project" value="InterPro"/>
</dbReference>
<dbReference type="Pfam" id="PF04052">
    <property type="entry name" value="TolB_N"/>
    <property type="match status" value="1"/>
</dbReference>
<organism evidence="4 5">
    <name type="scientific">Phyllobacterium zundukense</name>
    <dbReference type="NCBI Taxonomy" id="1867719"/>
    <lineage>
        <taxon>Bacteria</taxon>
        <taxon>Pseudomonadati</taxon>
        <taxon>Pseudomonadota</taxon>
        <taxon>Alphaproteobacteria</taxon>
        <taxon>Hyphomicrobiales</taxon>
        <taxon>Phyllobacteriaceae</taxon>
        <taxon>Phyllobacterium</taxon>
    </lineage>
</organism>
<accession>A0A2N9VR75</accession>
<gene>
    <name evidence="4" type="ORF">B5P45_23340</name>
</gene>
<dbReference type="InterPro" id="IPR029787">
    <property type="entry name" value="Nucleotide_cyclase"/>
</dbReference>
<sequence length="642" mass="70385">MEVPPLDRKLLAILAADIVSYSRAMEADEAGTIARLRNIRADLIDPAIARHHGRIVKLMGDGMLVVFDSVVDAVACAAEIQKALARRNAELPEPERLVLRIGVNLGDVVLLEGDVYGDGVNVAARLEQLSEPGGVMISGTAFDHLQGKLDCALDFVGEQHVKNIARPVRVYRARLDGKKPPRLRAKMVPRRAMMGALAALIVLLLAAGAWQFWPAAIVSVKPSIAVLPFDDYGGDAATARLADGLTEDVITDLSRMREFDVIARNSTELYKGKSADVRQIGRDLNVRYVLEGSIQRQDDRIRATAQLIDTTTGAHVWTESWDRPAQDFFAVQTEIADHITSQLEMTTGPIKNAEIGAARRKKPQSLTAYELTLLGVEKQISPTRESIAESTEILKKAVTIDPGYARAWSSLAEAYSMATNFGADWEDSNRAAMEAAERAVALDPNDDATHAALGEILARNGEFARAKTEFDIALRLNPGSFAVLTYYLSWASAFGEPELGAELADRAVRLNPNYKPWASAGLRYAYFMVGRYEDALKVMERQTSDNYSKYAWVERAGSLAVLGRKAEAEATVKEALQRYPDLTIEAISNDQAFSAAEHQRHIETMRLAGFPPCATPEALAKLTKPVRLEECSADQEKSPKTP</sequence>
<dbReference type="GO" id="GO:0004016">
    <property type="term" value="F:adenylate cyclase activity"/>
    <property type="evidence" value="ECO:0007669"/>
    <property type="project" value="UniProtKB-ARBA"/>
</dbReference>
<protein>
    <submittedName>
        <fullName evidence="4">Adenylate/guanylate cyclase domain-containing protein</fullName>
    </submittedName>
</protein>
<dbReference type="CDD" id="cd07302">
    <property type="entry name" value="CHD"/>
    <property type="match status" value="1"/>
</dbReference>
<dbReference type="InterPro" id="IPR011990">
    <property type="entry name" value="TPR-like_helical_dom_sf"/>
</dbReference>
<dbReference type="RefSeq" id="WP_099999752.1">
    <property type="nucleotide sequence ID" value="NZ_CP017940.1"/>
</dbReference>
<dbReference type="SMART" id="SM00028">
    <property type="entry name" value="TPR"/>
    <property type="match status" value="3"/>
</dbReference>
<keyword evidence="2" id="KW-0472">Membrane</keyword>
<evidence type="ECO:0000256" key="1">
    <source>
        <dbReference type="PROSITE-ProRule" id="PRU00339"/>
    </source>
</evidence>
<keyword evidence="5" id="KW-1185">Reference proteome</keyword>
<dbReference type="InterPro" id="IPR001054">
    <property type="entry name" value="A/G_cyclase"/>
</dbReference>
<dbReference type="GO" id="GO:0035556">
    <property type="term" value="P:intracellular signal transduction"/>
    <property type="evidence" value="ECO:0007669"/>
    <property type="project" value="InterPro"/>
</dbReference>
<feature type="transmembrane region" description="Helical" evidence="2">
    <location>
        <begin position="192"/>
        <end position="213"/>
    </location>
</feature>
<dbReference type="SUPFAM" id="SSF55073">
    <property type="entry name" value="Nucleotide cyclase"/>
    <property type="match status" value="1"/>
</dbReference>
<dbReference type="KEGG" id="pht:BLM14_12890"/>
<evidence type="ECO:0000313" key="4">
    <source>
        <dbReference type="EMBL" id="PIO41993.1"/>
    </source>
</evidence>
<feature type="domain" description="Guanylate cyclase" evidence="3">
    <location>
        <begin position="12"/>
        <end position="127"/>
    </location>
</feature>
<dbReference type="InterPro" id="IPR050697">
    <property type="entry name" value="Adenylyl/Guanylyl_Cyclase_3/4"/>
</dbReference>
<reference evidence="4 5" key="1">
    <citation type="journal article" date="2017" name="Int J Environ Stud">
        <title>Does the Miocene-Pliocene relict legume Oxytropis triphylla form nitrogen-fixing nodules with a combination of bacterial strains?</title>
        <authorList>
            <person name="Safronova V."/>
            <person name="Belimov A."/>
            <person name="Sazanova A."/>
            <person name="Kuznetsova I."/>
            <person name="Popova J."/>
            <person name="Andronov E."/>
            <person name="Verkhozina A."/>
            <person name="Tikhonovich I."/>
        </authorList>
    </citation>
    <scope>NUCLEOTIDE SEQUENCE [LARGE SCALE GENOMIC DNA]</scope>
    <source>
        <strain evidence="4 5">Tri-38</strain>
    </source>
</reference>
<proteinExistence type="predicted"/>
<name>A0A2N9VR75_9HYPH</name>
<dbReference type="OrthoDB" id="9807521at2"/>
<dbReference type="PROSITE" id="PS50005">
    <property type="entry name" value="TPR"/>
    <property type="match status" value="1"/>
</dbReference>
<dbReference type="Proteomes" id="UP000232163">
    <property type="component" value="Unassembled WGS sequence"/>
</dbReference>
<dbReference type="PROSITE" id="PS50125">
    <property type="entry name" value="GUANYLATE_CYCLASE_2"/>
    <property type="match status" value="1"/>
</dbReference>
<dbReference type="GO" id="GO:0015031">
    <property type="term" value="P:protein transport"/>
    <property type="evidence" value="ECO:0007669"/>
    <property type="project" value="InterPro"/>
</dbReference>
<comment type="caution">
    <text evidence="4">The sequence shown here is derived from an EMBL/GenBank/DDBJ whole genome shotgun (WGS) entry which is preliminary data.</text>
</comment>
<dbReference type="EMBL" id="MZMT01000053">
    <property type="protein sequence ID" value="PIO41993.1"/>
    <property type="molecule type" value="Genomic_DNA"/>
</dbReference>
<dbReference type="Gene3D" id="3.40.50.10070">
    <property type="entry name" value="TolB, N-terminal domain"/>
    <property type="match status" value="1"/>
</dbReference>
<dbReference type="Gene3D" id="3.30.70.1230">
    <property type="entry name" value="Nucleotide cyclase"/>
    <property type="match status" value="1"/>
</dbReference>
<dbReference type="SUPFAM" id="SSF48452">
    <property type="entry name" value="TPR-like"/>
    <property type="match status" value="1"/>
</dbReference>